<evidence type="ECO:0000259" key="1">
    <source>
        <dbReference type="Pfam" id="PF01609"/>
    </source>
</evidence>
<name>A0A7X9XDV3_9BACT</name>
<comment type="caution">
    <text evidence="2">The sequence shown here is derived from an EMBL/GenBank/DDBJ whole genome shotgun (WGS) entry which is preliminary data.</text>
</comment>
<feature type="non-terminal residue" evidence="2">
    <location>
        <position position="1"/>
    </location>
</feature>
<dbReference type="GO" id="GO:0003677">
    <property type="term" value="F:DNA binding"/>
    <property type="evidence" value="ECO:0007669"/>
    <property type="project" value="InterPro"/>
</dbReference>
<dbReference type="Pfam" id="PF01609">
    <property type="entry name" value="DDE_Tnp_1"/>
    <property type="match status" value="1"/>
</dbReference>
<evidence type="ECO:0000313" key="2">
    <source>
        <dbReference type="EMBL" id="NME73064.1"/>
    </source>
</evidence>
<evidence type="ECO:0000313" key="3">
    <source>
        <dbReference type="Proteomes" id="UP000576082"/>
    </source>
</evidence>
<reference evidence="2 3" key="1">
    <citation type="submission" date="2020-04" db="EMBL/GenBank/DDBJ databases">
        <title>Flammeovirga sp. SR4, a novel species isolated from seawater.</title>
        <authorList>
            <person name="Wang X."/>
        </authorList>
    </citation>
    <scope>NUCLEOTIDE SEQUENCE [LARGE SCALE GENOMIC DNA]</scope>
    <source>
        <strain evidence="2 3">ATCC 23126</strain>
    </source>
</reference>
<feature type="domain" description="Transposase IS4-like" evidence="1">
    <location>
        <begin position="8"/>
        <end position="198"/>
    </location>
</feature>
<dbReference type="GO" id="GO:0004803">
    <property type="term" value="F:transposase activity"/>
    <property type="evidence" value="ECO:0007669"/>
    <property type="project" value="InterPro"/>
</dbReference>
<sequence length="260" mass="30493">KYNIPQMVVVADSGLMSKNNIKELIDNKYLFILGARLKQYTKKIKDQILALTLTNGETSVIELEDKQKLIISYSDKRAKKDSHNRELGLERLRKKVKTGKLTKSNINNRGYNKYLKMEGDVSLSIDMDKYEQDAKWDGLKGYITNTQLTNDQVIENYQELWKIEKAFRISKSNLKIRPIYHRLERRIKAHICISFVAYKIFKELERQLDEMKASISVEKAINIAKTIHAIRVKMPNNMIIEKTLILHEDQKELAQLFNFR</sequence>
<dbReference type="PANTHER" id="PTHR34614">
    <property type="match status" value="1"/>
</dbReference>
<dbReference type="InterPro" id="IPR012337">
    <property type="entry name" value="RNaseH-like_sf"/>
</dbReference>
<dbReference type="RefSeq" id="WP_169661196.1">
    <property type="nucleotide sequence ID" value="NZ_JABANE010000338.1"/>
</dbReference>
<dbReference type="PANTHER" id="PTHR34614:SF2">
    <property type="entry name" value="TRANSPOSASE IS4-LIKE DOMAIN-CONTAINING PROTEIN"/>
    <property type="match status" value="1"/>
</dbReference>
<accession>A0A7X9XDV3</accession>
<organism evidence="2 3">
    <name type="scientific">Flammeovirga aprica JL-4</name>
    <dbReference type="NCBI Taxonomy" id="694437"/>
    <lineage>
        <taxon>Bacteria</taxon>
        <taxon>Pseudomonadati</taxon>
        <taxon>Bacteroidota</taxon>
        <taxon>Cytophagia</taxon>
        <taxon>Cytophagales</taxon>
        <taxon>Flammeovirgaceae</taxon>
        <taxon>Flammeovirga</taxon>
    </lineage>
</organism>
<dbReference type="EMBL" id="JABANE010000338">
    <property type="protein sequence ID" value="NME73064.1"/>
    <property type="molecule type" value="Genomic_DNA"/>
</dbReference>
<dbReference type="InterPro" id="IPR002559">
    <property type="entry name" value="Transposase_11"/>
</dbReference>
<dbReference type="SUPFAM" id="SSF53098">
    <property type="entry name" value="Ribonuclease H-like"/>
    <property type="match status" value="1"/>
</dbReference>
<dbReference type="Proteomes" id="UP000576082">
    <property type="component" value="Unassembled WGS sequence"/>
</dbReference>
<protein>
    <submittedName>
        <fullName evidence="2">Transposase</fullName>
    </submittedName>
</protein>
<dbReference type="GO" id="GO:0006313">
    <property type="term" value="P:DNA transposition"/>
    <property type="evidence" value="ECO:0007669"/>
    <property type="project" value="InterPro"/>
</dbReference>
<feature type="non-terminal residue" evidence="2">
    <location>
        <position position="260"/>
    </location>
</feature>
<dbReference type="AlphaFoldDB" id="A0A7X9XDV3"/>
<proteinExistence type="predicted"/>
<gene>
    <name evidence="2" type="ORF">HHU12_34255</name>
</gene>
<keyword evidence="3" id="KW-1185">Reference proteome</keyword>